<reference evidence="3" key="1">
    <citation type="journal article" date="2019" name="Int. J. Syst. Evol. Microbiol.">
        <title>The Global Catalogue of Microorganisms (GCM) 10K type strain sequencing project: providing services to taxonomists for standard genome sequencing and annotation.</title>
        <authorList>
            <consortium name="The Broad Institute Genomics Platform"/>
            <consortium name="The Broad Institute Genome Sequencing Center for Infectious Disease"/>
            <person name="Wu L."/>
            <person name="Ma J."/>
        </authorList>
    </citation>
    <scope>NUCLEOTIDE SEQUENCE [LARGE SCALE GENOMIC DNA]</scope>
    <source>
        <strain evidence="3">JCM 16898</strain>
    </source>
</reference>
<dbReference type="EMBL" id="BAAAZN010000017">
    <property type="protein sequence ID" value="GAA3571884.1"/>
    <property type="molecule type" value="Genomic_DNA"/>
</dbReference>
<evidence type="ECO:0000313" key="3">
    <source>
        <dbReference type="Proteomes" id="UP001500689"/>
    </source>
</evidence>
<dbReference type="Proteomes" id="UP001500689">
    <property type="component" value="Unassembled WGS sequence"/>
</dbReference>
<evidence type="ECO:0000256" key="1">
    <source>
        <dbReference type="SAM" id="MobiDB-lite"/>
    </source>
</evidence>
<comment type="caution">
    <text evidence="2">The sequence shown here is derived from an EMBL/GenBank/DDBJ whole genome shotgun (WGS) entry which is preliminary data.</text>
</comment>
<feature type="region of interest" description="Disordered" evidence="1">
    <location>
        <begin position="122"/>
        <end position="156"/>
    </location>
</feature>
<accession>A0ABP6XU91</accession>
<protein>
    <submittedName>
        <fullName evidence="2">Uncharacterized protein</fullName>
    </submittedName>
</protein>
<gene>
    <name evidence="2" type="ORF">GCM10022222_65070</name>
</gene>
<feature type="region of interest" description="Disordered" evidence="1">
    <location>
        <begin position="1"/>
        <end position="25"/>
    </location>
</feature>
<name>A0ABP6XU91_9PSEU</name>
<organism evidence="2 3">
    <name type="scientific">Amycolatopsis ultiminotia</name>
    <dbReference type="NCBI Taxonomy" id="543629"/>
    <lineage>
        <taxon>Bacteria</taxon>
        <taxon>Bacillati</taxon>
        <taxon>Actinomycetota</taxon>
        <taxon>Actinomycetes</taxon>
        <taxon>Pseudonocardiales</taxon>
        <taxon>Pseudonocardiaceae</taxon>
        <taxon>Amycolatopsis</taxon>
    </lineage>
</organism>
<proteinExistence type="predicted"/>
<sequence>MKIGAPGTPRAQMETYGAQGKHQFGSQDTVQGKNILTERWQEPAGNRWLDNAGCHWPGPDSQCLGTAGVGAGIDGFFENWSSSPGGRSGAPTYSAKYWSSQQERRLRWRGMAKRRWGGHRLKQRAGMAGHSPVGRGEARREYAGRGAMRSRTQVWQ</sequence>
<keyword evidence="3" id="KW-1185">Reference proteome</keyword>
<evidence type="ECO:0000313" key="2">
    <source>
        <dbReference type="EMBL" id="GAA3571884.1"/>
    </source>
</evidence>